<gene>
    <name evidence="8" type="ORF">RSOL_517580</name>
</gene>
<protein>
    <recommendedName>
        <fullName evidence="6">Trafficking protein particle complex subunit</fullName>
    </recommendedName>
</protein>
<dbReference type="GO" id="GO:0005783">
    <property type="term" value="C:endoplasmic reticulum"/>
    <property type="evidence" value="ECO:0007669"/>
    <property type="project" value="UniProtKB-SubCell"/>
</dbReference>
<comment type="caution">
    <text evidence="8">The sequence shown here is derived from an EMBL/GenBank/DDBJ whole genome shotgun (WGS) entry which is preliminary data.</text>
</comment>
<evidence type="ECO:0000313" key="9">
    <source>
        <dbReference type="Proteomes" id="UP000030108"/>
    </source>
</evidence>
<dbReference type="GO" id="GO:0006888">
    <property type="term" value="P:endoplasmic reticulum to Golgi vesicle-mediated transport"/>
    <property type="evidence" value="ECO:0007669"/>
    <property type="project" value="UniProtKB-UniRule"/>
</dbReference>
<dbReference type="EMBL" id="JATN01000306">
    <property type="protein sequence ID" value="EUC66969.1"/>
    <property type="molecule type" value="Genomic_DNA"/>
</dbReference>
<dbReference type="GO" id="GO:0005794">
    <property type="term" value="C:Golgi apparatus"/>
    <property type="evidence" value="ECO:0007669"/>
    <property type="project" value="UniProtKB-SubCell"/>
</dbReference>
<dbReference type="GO" id="GO:0030008">
    <property type="term" value="C:TRAPP complex"/>
    <property type="evidence" value="ECO:0007669"/>
    <property type="project" value="UniProtKB-UniRule"/>
</dbReference>
<dbReference type="AlphaFoldDB" id="X8JTB7"/>
<evidence type="ECO:0000256" key="2">
    <source>
        <dbReference type="ARBA" id="ARBA00022824"/>
    </source>
</evidence>
<proteinExistence type="inferred from homology"/>
<evidence type="ECO:0000256" key="7">
    <source>
        <dbReference type="SAM" id="MobiDB-lite"/>
    </source>
</evidence>
<dbReference type="PANTHER" id="PTHR23249">
    <property type="entry name" value="TRAFFICKING PROTEIN PARTICLE COMPLEX SUBUNIT"/>
    <property type="match status" value="1"/>
</dbReference>
<evidence type="ECO:0000256" key="6">
    <source>
        <dbReference type="RuleBase" id="RU366065"/>
    </source>
</evidence>
<feature type="region of interest" description="Disordered" evidence="7">
    <location>
        <begin position="116"/>
        <end position="138"/>
    </location>
</feature>
<sequence length="255" mass="28541">MSAKWLRLYDGSNHVAHYGAGGHYPIHVITPTTLYIMTIYSLYIYDRHCACVFYQDWHRTRQPRPAPPGGILSDVSQLVEPPKLSSDGSARAPAPAVNSQRNTLSSSTGLVIAYNEPSTPAKNLPTPQVRDSNRSEKPIGLPFDEEAKLVYGVLLSLRHMAQKLSGRPDEAFSSYTTATYKLHYFETMSGYKFIMLTDPSADALRFILRQIYTGPFIEHVVRNPLAELNSRSRGIDNPHFRAATDKLVQNLSIFA</sequence>
<evidence type="ECO:0000256" key="5">
    <source>
        <dbReference type="ARBA" id="ARBA00038167"/>
    </source>
</evidence>
<dbReference type="Pfam" id="PF04099">
    <property type="entry name" value="Sybindin"/>
    <property type="match status" value="1"/>
</dbReference>
<evidence type="ECO:0000256" key="3">
    <source>
        <dbReference type="ARBA" id="ARBA00022892"/>
    </source>
</evidence>
<accession>X8JTB7</accession>
<evidence type="ECO:0000313" key="8">
    <source>
        <dbReference type="EMBL" id="EUC66969.1"/>
    </source>
</evidence>
<keyword evidence="3 6" id="KW-0931">ER-Golgi transport</keyword>
<dbReference type="PANTHER" id="PTHR23249:SF16">
    <property type="entry name" value="TRAFFICKING PROTEIN PARTICLE COMPLEX SUBUNIT 1"/>
    <property type="match status" value="1"/>
</dbReference>
<dbReference type="InterPro" id="IPR011012">
    <property type="entry name" value="Longin-like_dom_sf"/>
</dbReference>
<organism evidence="8 9">
    <name type="scientific">Rhizoctonia solani AG-3 Rhs1AP</name>
    <dbReference type="NCBI Taxonomy" id="1086054"/>
    <lineage>
        <taxon>Eukaryota</taxon>
        <taxon>Fungi</taxon>
        <taxon>Dikarya</taxon>
        <taxon>Basidiomycota</taxon>
        <taxon>Agaricomycotina</taxon>
        <taxon>Agaricomycetes</taxon>
        <taxon>Cantharellales</taxon>
        <taxon>Ceratobasidiaceae</taxon>
        <taxon>Rhizoctonia</taxon>
    </lineage>
</organism>
<evidence type="ECO:0000256" key="4">
    <source>
        <dbReference type="ARBA" id="ARBA00023034"/>
    </source>
</evidence>
<dbReference type="SUPFAM" id="SSF64356">
    <property type="entry name" value="SNARE-like"/>
    <property type="match status" value="1"/>
</dbReference>
<dbReference type="Proteomes" id="UP000030108">
    <property type="component" value="Unassembled WGS sequence"/>
</dbReference>
<feature type="region of interest" description="Disordered" evidence="7">
    <location>
        <begin position="82"/>
        <end position="104"/>
    </location>
</feature>
<dbReference type="OrthoDB" id="3364529at2759"/>
<keyword evidence="2 6" id="KW-0256">Endoplasmic reticulum</keyword>
<evidence type="ECO:0000256" key="1">
    <source>
        <dbReference type="ARBA" id="ARBA00022448"/>
    </source>
</evidence>
<comment type="subunit">
    <text evidence="6">Part of the multisubunit transport protein particle (TRAPP) complex.</text>
</comment>
<comment type="subcellular location">
    <subcellularLocation>
        <location evidence="6">Endoplasmic reticulum</location>
    </subcellularLocation>
    <subcellularLocation>
        <location evidence="6">Golgi apparatus</location>
        <location evidence="6">cis-Golgi network</location>
    </subcellularLocation>
</comment>
<keyword evidence="4 6" id="KW-0333">Golgi apparatus</keyword>
<dbReference type="InterPro" id="IPR007233">
    <property type="entry name" value="TRAPPC"/>
</dbReference>
<dbReference type="Gene3D" id="3.30.450.70">
    <property type="match status" value="1"/>
</dbReference>
<keyword evidence="1 6" id="KW-0813">Transport</keyword>
<dbReference type="CDD" id="cd14855">
    <property type="entry name" value="TRAPPC1_MUM2"/>
    <property type="match status" value="1"/>
</dbReference>
<comment type="similarity">
    <text evidence="5">Belongs to the TRAPP small subunits family. BET5 subfamily.</text>
</comment>
<dbReference type="SMART" id="SM01399">
    <property type="entry name" value="Sybindin"/>
    <property type="match status" value="1"/>
</dbReference>
<feature type="compositionally biased region" description="Polar residues" evidence="7">
    <location>
        <begin position="116"/>
        <end position="130"/>
    </location>
</feature>
<reference evidence="9" key="1">
    <citation type="journal article" date="2014" name="Genome Announc.">
        <title>Draft genome sequence of the plant-pathogenic soil fungus Rhizoctonia solani anastomosis group 3 strain Rhs1AP.</title>
        <authorList>
            <person name="Cubeta M.A."/>
            <person name="Thomas E."/>
            <person name="Dean R.A."/>
            <person name="Jabaji S."/>
            <person name="Neate S.M."/>
            <person name="Tavantzis S."/>
            <person name="Toda T."/>
            <person name="Vilgalys R."/>
            <person name="Bharathan N."/>
            <person name="Fedorova-Abrams N."/>
            <person name="Pakala S.B."/>
            <person name="Pakala S.M."/>
            <person name="Zafar N."/>
            <person name="Joardar V."/>
            <person name="Losada L."/>
            <person name="Nierman W.C."/>
        </authorList>
    </citation>
    <scope>NUCLEOTIDE SEQUENCE [LARGE SCALE GENOMIC DNA]</scope>
    <source>
        <strain evidence="9">AG-3</strain>
    </source>
</reference>
<name>X8JTB7_9AGAM</name>